<dbReference type="SMART" id="SM00530">
    <property type="entry name" value="HTH_XRE"/>
    <property type="match status" value="1"/>
</dbReference>
<dbReference type="PANTHER" id="PTHR46558">
    <property type="entry name" value="TRACRIPTIONAL REGULATORY PROTEIN-RELATED-RELATED"/>
    <property type="match status" value="1"/>
</dbReference>
<dbReference type="RefSeq" id="WP_073153915.1">
    <property type="nucleotide sequence ID" value="NZ_FRAG01000152.1"/>
</dbReference>
<dbReference type="EMBL" id="FRAG01000152">
    <property type="protein sequence ID" value="SHK66687.1"/>
    <property type="molecule type" value="Genomic_DNA"/>
</dbReference>
<gene>
    <name evidence="3" type="ORF">SAMN02745912_03917</name>
</gene>
<dbReference type="STRING" id="1121301.SAMN02745912_03917"/>
<dbReference type="PANTHER" id="PTHR46558:SF15">
    <property type="entry name" value="HELIX-TURN-HELIX DOMAIN PROTEIN"/>
    <property type="match status" value="1"/>
</dbReference>
<dbReference type="InterPro" id="IPR010982">
    <property type="entry name" value="Lambda_DNA-bd_dom_sf"/>
</dbReference>
<proteinExistence type="predicted"/>
<dbReference type="Gene3D" id="1.10.260.40">
    <property type="entry name" value="lambda repressor-like DNA-binding domains"/>
    <property type="match status" value="1"/>
</dbReference>
<organism evidence="3 4">
    <name type="scientific">Paramaledivibacter caminithermalis (strain DSM 15212 / CIP 107654 / DViRD3)</name>
    <name type="common">Clostridium caminithermale</name>
    <dbReference type="NCBI Taxonomy" id="1121301"/>
    <lineage>
        <taxon>Bacteria</taxon>
        <taxon>Bacillati</taxon>
        <taxon>Bacillota</taxon>
        <taxon>Clostridia</taxon>
        <taxon>Peptostreptococcales</taxon>
        <taxon>Caminicellaceae</taxon>
        <taxon>Paramaledivibacter</taxon>
    </lineage>
</organism>
<keyword evidence="1 3" id="KW-0238">DNA-binding</keyword>
<reference evidence="4" key="1">
    <citation type="submission" date="2016-11" db="EMBL/GenBank/DDBJ databases">
        <authorList>
            <person name="Varghese N."/>
            <person name="Submissions S."/>
        </authorList>
    </citation>
    <scope>NUCLEOTIDE SEQUENCE [LARGE SCALE GENOMIC DNA]</scope>
    <source>
        <strain evidence="4">DSM 15212 / CIP 107654 / DViRD3</strain>
    </source>
</reference>
<dbReference type="Proteomes" id="UP000184465">
    <property type="component" value="Unassembled WGS sequence"/>
</dbReference>
<evidence type="ECO:0000313" key="3">
    <source>
        <dbReference type="EMBL" id="SHK66687.1"/>
    </source>
</evidence>
<protein>
    <submittedName>
        <fullName evidence="3">DNA-binding transcriptional regulator, XRE-family HTH domain</fullName>
    </submittedName>
</protein>
<name>A0A1M6UBY9_PARC5</name>
<evidence type="ECO:0000259" key="2">
    <source>
        <dbReference type="PROSITE" id="PS50943"/>
    </source>
</evidence>
<dbReference type="GO" id="GO:0003677">
    <property type="term" value="F:DNA binding"/>
    <property type="evidence" value="ECO:0007669"/>
    <property type="project" value="UniProtKB-KW"/>
</dbReference>
<dbReference type="PROSITE" id="PS50943">
    <property type="entry name" value="HTH_CROC1"/>
    <property type="match status" value="1"/>
</dbReference>
<dbReference type="Pfam" id="PF01381">
    <property type="entry name" value="HTH_3"/>
    <property type="match status" value="1"/>
</dbReference>
<dbReference type="InterPro" id="IPR001387">
    <property type="entry name" value="Cro/C1-type_HTH"/>
</dbReference>
<evidence type="ECO:0000313" key="4">
    <source>
        <dbReference type="Proteomes" id="UP000184465"/>
    </source>
</evidence>
<dbReference type="CDD" id="cd00093">
    <property type="entry name" value="HTH_XRE"/>
    <property type="match status" value="1"/>
</dbReference>
<evidence type="ECO:0000256" key="1">
    <source>
        <dbReference type="ARBA" id="ARBA00023125"/>
    </source>
</evidence>
<accession>A0A1M6UBY9</accession>
<sequence length="100" mass="11366">MNIGLRFKQIRKLHKLSANKLGNNLGVDPSTITKIENGNSLPSLKLLIAFCKYFDITLAEFFKDDDNLTPEIQEFLYTAKKLTPEQLKAFSEVFKTITKG</sequence>
<dbReference type="AlphaFoldDB" id="A0A1M6UBY9"/>
<feature type="domain" description="HTH cro/C1-type" evidence="2">
    <location>
        <begin position="7"/>
        <end position="61"/>
    </location>
</feature>
<keyword evidence="4" id="KW-1185">Reference proteome</keyword>
<dbReference type="SUPFAM" id="SSF47413">
    <property type="entry name" value="lambda repressor-like DNA-binding domains"/>
    <property type="match status" value="1"/>
</dbReference>